<organism evidence="5 6">
    <name type="scientific">Actinospica acidithermotolerans</name>
    <dbReference type="NCBI Taxonomy" id="2828514"/>
    <lineage>
        <taxon>Bacteria</taxon>
        <taxon>Bacillati</taxon>
        <taxon>Actinomycetota</taxon>
        <taxon>Actinomycetes</taxon>
        <taxon>Catenulisporales</taxon>
        <taxon>Actinospicaceae</taxon>
        <taxon>Actinospica</taxon>
    </lineage>
</organism>
<evidence type="ECO:0000256" key="1">
    <source>
        <dbReference type="ARBA" id="ARBA00006754"/>
    </source>
</evidence>
<evidence type="ECO:0000259" key="2">
    <source>
        <dbReference type="Pfam" id="PF07905"/>
    </source>
</evidence>
<accession>A0A941EFJ1</accession>
<dbReference type="EMBL" id="JAGSOH010000090">
    <property type="protein sequence ID" value="MBR7829567.1"/>
    <property type="molecule type" value="Genomic_DNA"/>
</dbReference>
<keyword evidence="6" id="KW-1185">Reference proteome</keyword>
<dbReference type="PANTHER" id="PTHR33744">
    <property type="entry name" value="CARBOHYDRATE DIACID REGULATOR"/>
    <property type="match status" value="1"/>
</dbReference>
<dbReference type="Gene3D" id="1.10.10.2840">
    <property type="entry name" value="PucR C-terminal helix-turn-helix domain"/>
    <property type="match status" value="1"/>
</dbReference>
<sequence>MRLRDLVDSAELGLLLVTGQAGLDREVRSVMVTDLPEPSRYLRGGELVVTGLLWRASSDLRRHASSGPVRAAATDVGSEDADDAASASAASAERFVAAVAEGHAAAIAAGDTTDEELPPDLVAACTRHNVPLLHVPGRLSFAELSEWFSRRTSELRAHDTGELLARHRRLLGAGARRGVSGILELIAAESGLEGLLISAAGDVLVEPGMTVVPQLVHVLTREAVRTAALPERRVEYRGESYSVFTVSGDSPTPVDDWYVVFEGDSRNWPPQRRDVARGAARLLSAERQWLAEAREPLRQLGQDLAQLVAQEGPVAEIVARLRPVGLSAVDGLRVVAVTVEGNNPAIRVLRALIDDPQGTKPLPAAALPDGRAVGIVGEPKDDGDAVERLTARLKAIGPALGLDRVRVGVSDLVTTATALPAAVREAGYALGLAARDRERLRVAGHTDLATHEALLAHVPDELRAGYVNRLLGPLRAHDDRHHAALEETLDVFLQCSGSWSRCAAQLHIHVNTLRYRIARIAELTGRDPTRLEDQVDLFLALRAR</sequence>
<dbReference type="Pfam" id="PF17853">
    <property type="entry name" value="GGDEF_2"/>
    <property type="match status" value="1"/>
</dbReference>
<gene>
    <name evidence="5" type="ORF">KDK95_24895</name>
</gene>
<dbReference type="InterPro" id="IPR041522">
    <property type="entry name" value="CdaR_GGDEF"/>
</dbReference>
<evidence type="ECO:0000313" key="5">
    <source>
        <dbReference type="EMBL" id="MBR7829567.1"/>
    </source>
</evidence>
<evidence type="ECO:0000259" key="3">
    <source>
        <dbReference type="Pfam" id="PF13556"/>
    </source>
</evidence>
<dbReference type="PANTHER" id="PTHR33744:SF17">
    <property type="entry name" value="CONSERVED PROTEIN"/>
    <property type="match status" value="1"/>
</dbReference>
<evidence type="ECO:0000313" key="6">
    <source>
        <dbReference type="Proteomes" id="UP000676325"/>
    </source>
</evidence>
<feature type="domain" description="PucR C-terminal helix-turn-helix" evidence="3">
    <location>
        <begin position="486"/>
        <end position="543"/>
    </location>
</feature>
<evidence type="ECO:0000259" key="4">
    <source>
        <dbReference type="Pfam" id="PF17853"/>
    </source>
</evidence>
<feature type="domain" description="CdaR GGDEF-like" evidence="4">
    <location>
        <begin position="316"/>
        <end position="430"/>
    </location>
</feature>
<dbReference type="Pfam" id="PF07905">
    <property type="entry name" value="PucR"/>
    <property type="match status" value="1"/>
</dbReference>
<dbReference type="RefSeq" id="WP_212520701.1">
    <property type="nucleotide sequence ID" value="NZ_JAGSOH010000090.1"/>
</dbReference>
<name>A0A941EFJ1_9ACTN</name>
<feature type="domain" description="Purine catabolism PurC-like" evidence="2">
    <location>
        <begin position="9"/>
        <end position="57"/>
    </location>
</feature>
<comment type="caution">
    <text evidence="5">The sequence shown here is derived from an EMBL/GenBank/DDBJ whole genome shotgun (WGS) entry which is preliminary data.</text>
</comment>
<protein>
    <submittedName>
        <fullName evidence="5">Helix-turn-helix domain-containing protein</fullName>
    </submittedName>
</protein>
<dbReference type="InterPro" id="IPR051448">
    <property type="entry name" value="CdaR-like_regulators"/>
</dbReference>
<dbReference type="Proteomes" id="UP000676325">
    <property type="component" value="Unassembled WGS sequence"/>
</dbReference>
<dbReference type="InterPro" id="IPR025736">
    <property type="entry name" value="PucR_C-HTH_dom"/>
</dbReference>
<dbReference type="Pfam" id="PF13556">
    <property type="entry name" value="HTH_30"/>
    <property type="match status" value="1"/>
</dbReference>
<dbReference type="AlphaFoldDB" id="A0A941EFJ1"/>
<comment type="similarity">
    <text evidence="1">Belongs to the CdaR family.</text>
</comment>
<reference evidence="5" key="1">
    <citation type="submission" date="2021-04" db="EMBL/GenBank/DDBJ databases">
        <title>Genome based classification of Actinospica acidithermotolerans sp. nov., an actinobacterium isolated from an Indonesian hot spring.</title>
        <authorList>
            <person name="Kusuma A.B."/>
            <person name="Putra K.E."/>
            <person name="Nafisah S."/>
            <person name="Loh J."/>
            <person name="Nouioui I."/>
            <person name="Goodfellow M."/>
        </authorList>
    </citation>
    <scope>NUCLEOTIDE SEQUENCE</scope>
    <source>
        <strain evidence="5">MGRD01-02</strain>
    </source>
</reference>
<dbReference type="InterPro" id="IPR042070">
    <property type="entry name" value="PucR_C-HTH_sf"/>
</dbReference>
<proteinExistence type="inferred from homology"/>
<dbReference type="InterPro" id="IPR012914">
    <property type="entry name" value="PucR_dom"/>
</dbReference>